<evidence type="ECO:0000313" key="16">
    <source>
        <dbReference type="EMBL" id="MBW0531791.1"/>
    </source>
</evidence>
<keyword evidence="2" id="KW-0548">Nucleotidyltransferase</keyword>
<dbReference type="InterPro" id="IPR057670">
    <property type="entry name" value="SH3_retrovirus"/>
</dbReference>
<evidence type="ECO:0000256" key="2">
    <source>
        <dbReference type="ARBA" id="ARBA00022695"/>
    </source>
</evidence>
<dbReference type="GO" id="GO:0046872">
    <property type="term" value="F:metal ion binding"/>
    <property type="evidence" value="ECO:0007669"/>
    <property type="project" value="UniProtKB-KW"/>
</dbReference>
<dbReference type="SUPFAM" id="SSF53098">
    <property type="entry name" value="Ribonuclease H-like"/>
    <property type="match status" value="1"/>
</dbReference>
<dbReference type="PANTHER" id="PTHR42648:SF11">
    <property type="entry name" value="TRANSPOSON TY4-P GAG-POL POLYPROTEIN"/>
    <property type="match status" value="1"/>
</dbReference>
<evidence type="ECO:0000256" key="10">
    <source>
        <dbReference type="ARBA" id="ARBA00022918"/>
    </source>
</evidence>
<evidence type="ECO:0000259" key="15">
    <source>
        <dbReference type="PROSITE" id="PS50994"/>
    </source>
</evidence>
<keyword evidence="3" id="KW-0540">Nuclease</keyword>
<keyword evidence="4" id="KW-0479">Metal-binding</keyword>
<evidence type="ECO:0000256" key="6">
    <source>
        <dbReference type="ARBA" id="ARBA00022801"/>
    </source>
</evidence>
<dbReference type="InterPro" id="IPR036397">
    <property type="entry name" value="RNaseH_sf"/>
</dbReference>
<evidence type="ECO:0000256" key="5">
    <source>
        <dbReference type="ARBA" id="ARBA00022759"/>
    </source>
</evidence>
<gene>
    <name evidence="16" type="ORF">O181_071506</name>
</gene>
<keyword evidence="10" id="KW-0695">RNA-directed DNA polymerase</keyword>
<dbReference type="GO" id="GO:0003887">
    <property type="term" value="F:DNA-directed DNA polymerase activity"/>
    <property type="evidence" value="ECO:0007669"/>
    <property type="project" value="UniProtKB-KW"/>
</dbReference>
<sequence>MRHWSPFVCKDCLIAKSTRRHLPAHDDAPKEQPRDLMRSDILGPMPIVDIHKNRYILTLRDHFLTFVFCFPIKTRDQVPKMLLDTFHLIKSVFGNFAKFLRTDNAKEYMGQNFRIGLTTIGTQQHFSCPYTPEQNKEAERLNRTLGDAARTMLRSSGLPTTFWSYAYKCAADIHNRIPNTRTGNLTPLEIWCGRKPQVKRIYPFGAKAIFHIPNKRRGKLDNRGRLCSLVGFQDDSRGYFFWDDDLKQIITSNHAKSLDFKHETQSDKMKITNLVNKIHLKLGKEETDEICEKQDIQIESINMVTGMGIPTTLNEAKKSNWEKWQEAIELELNSFGK</sequence>
<dbReference type="InterPro" id="IPR012337">
    <property type="entry name" value="RNaseH-like_sf"/>
</dbReference>
<dbReference type="InterPro" id="IPR001584">
    <property type="entry name" value="Integrase_cat-core"/>
</dbReference>
<evidence type="ECO:0000256" key="4">
    <source>
        <dbReference type="ARBA" id="ARBA00022723"/>
    </source>
</evidence>
<dbReference type="InterPro" id="IPR039537">
    <property type="entry name" value="Retrotran_Ty1/copia-like"/>
</dbReference>
<comment type="caution">
    <text evidence="16">The sequence shown here is derived from an EMBL/GenBank/DDBJ whole genome shotgun (WGS) entry which is preliminary data.</text>
</comment>
<dbReference type="PANTHER" id="PTHR42648">
    <property type="entry name" value="TRANSPOSASE, PUTATIVE-RELATED"/>
    <property type="match status" value="1"/>
</dbReference>
<dbReference type="GO" id="GO:0006310">
    <property type="term" value="P:DNA recombination"/>
    <property type="evidence" value="ECO:0007669"/>
    <property type="project" value="UniProtKB-KW"/>
</dbReference>
<dbReference type="GO" id="GO:0004519">
    <property type="term" value="F:endonuclease activity"/>
    <property type="evidence" value="ECO:0007669"/>
    <property type="project" value="UniProtKB-KW"/>
</dbReference>
<evidence type="ECO:0000256" key="12">
    <source>
        <dbReference type="ARBA" id="ARBA00023172"/>
    </source>
</evidence>
<dbReference type="Pfam" id="PF25597">
    <property type="entry name" value="SH3_retrovirus"/>
    <property type="match status" value="1"/>
</dbReference>
<dbReference type="Proteomes" id="UP000765509">
    <property type="component" value="Unassembled WGS sequence"/>
</dbReference>
<keyword evidence="8" id="KW-0694">RNA-binding</keyword>
<keyword evidence="12" id="KW-0233">DNA recombination</keyword>
<evidence type="ECO:0000256" key="8">
    <source>
        <dbReference type="ARBA" id="ARBA00022884"/>
    </source>
</evidence>
<keyword evidence="17" id="KW-1185">Reference proteome</keyword>
<reference evidence="16" key="1">
    <citation type="submission" date="2021-03" db="EMBL/GenBank/DDBJ databases">
        <title>Draft genome sequence of rust myrtle Austropuccinia psidii MF-1, a brazilian biotype.</title>
        <authorList>
            <person name="Quecine M.C."/>
            <person name="Pachon D.M.R."/>
            <person name="Bonatelli M.L."/>
            <person name="Correr F.H."/>
            <person name="Franceschini L.M."/>
            <person name="Leite T.F."/>
            <person name="Margarido G.R.A."/>
            <person name="Almeida C.A."/>
            <person name="Ferrarezi J.A."/>
            <person name="Labate C.A."/>
        </authorList>
    </citation>
    <scope>NUCLEOTIDE SEQUENCE</scope>
    <source>
        <strain evidence="16">MF-1</strain>
    </source>
</reference>
<evidence type="ECO:0000256" key="1">
    <source>
        <dbReference type="ARBA" id="ARBA00022578"/>
    </source>
</evidence>
<keyword evidence="7" id="KW-0460">Magnesium</keyword>
<keyword evidence="9" id="KW-0229">DNA integration</keyword>
<evidence type="ECO:0000313" key="17">
    <source>
        <dbReference type="Proteomes" id="UP000765509"/>
    </source>
</evidence>
<organism evidence="16 17">
    <name type="scientific">Austropuccinia psidii MF-1</name>
    <dbReference type="NCBI Taxonomy" id="1389203"/>
    <lineage>
        <taxon>Eukaryota</taxon>
        <taxon>Fungi</taxon>
        <taxon>Dikarya</taxon>
        <taxon>Basidiomycota</taxon>
        <taxon>Pucciniomycotina</taxon>
        <taxon>Pucciniomycetes</taxon>
        <taxon>Pucciniales</taxon>
        <taxon>Sphaerophragmiaceae</taxon>
        <taxon>Austropuccinia</taxon>
    </lineage>
</organism>
<dbReference type="GO" id="GO:0003964">
    <property type="term" value="F:RNA-directed DNA polymerase activity"/>
    <property type="evidence" value="ECO:0007669"/>
    <property type="project" value="UniProtKB-KW"/>
</dbReference>
<protein>
    <recommendedName>
        <fullName evidence="15">Integrase catalytic domain-containing protein</fullName>
    </recommendedName>
</protein>
<feature type="domain" description="Integrase catalytic" evidence="15">
    <location>
        <begin position="29"/>
        <end position="195"/>
    </location>
</feature>
<dbReference type="GO" id="GO:0003723">
    <property type="term" value="F:RNA binding"/>
    <property type="evidence" value="ECO:0007669"/>
    <property type="project" value="UniProtKB-KW"/>
</dbReference>
<dbReference type="PROSITE" id="PS50994">
    <property type="entry name" value="INTEGRASE"/>
    <property type="match status" value="1"/>
</dbReference>
<keyword evidence="1" id="KW-0815">Transposition</keyword>
<dbReference type="GO" id="GO:0005634">
    <property type="term" value="C:nucleus"/>
    <property type="evidence" value="ECO:0007669"/>
    <property type="project" value="UniProtKB-ARBA"/>
</dbReference>
<accession>A0A9Q3I6K9</accession>
<evidence type="ECO:0000256" key="11">
    <source>
        <dbReference type="ARBA" id="ARBA00022932"/>
    </source>
</evidence>
<name>A0A9Q3I6K9_9BASI</name>
<keyword evidence="6" id="KW-0378">Hydrolase</keyword>
<dbReference type="GO" id="GO:0032196">
    <property type="term" value="P:transposition"/>
    <property type="evidence" value="ECO:0007669"/>
    <property type="project" value="UniProtKB-KW"/>
</dbReference>
<evidence type="ECO:0000256" key="9">
    <source>
        <dbReference type="ARBA" id="ARBA00022908"/>
    </source>
</evidence>
<keyword evidence="5" id="KW-0255">Endonuclease</keyword>
<keyword evidence="11" id="KW-0808">Transferase</keyword>
<dbReference type="Gene3D" id="3.30.420.10">
    <property type="entry name" value="Ribonuclease H-like superfamily/Ribonuclease H"/>
    <property type="match status" value="1"/>
</dbReference>
<evidence type="ECO:0000256" key="14">
    <source>
        <dbReference type="ARBA" id="ARBA00049244"/>
    </source>
</evidence>
<dbReference type="EMBL" id="AVOT02037146">
    <property type="protein sequence ID" value="MBW0531791.1"/>
    <property type="molecule type" value="Genomic_DNA"/>
</dbReference>
<dbReference type="AlphaFoldDB" id="A0A9Q3I6K9"/>
<keyword evidence="11" id="KW-0239">DNA-directed DNA polymerase</keyword>
<dbReference type="OrthoDB" id="7691805at2759"/>
<evidence type="ECO:0000256" key="3">
    <source>
        <dbReference type="ARBA" id="ARBA00022722"/>
    </source>
</evidence>
<comment type="catalytic activity">
    <reaction evidence="14">
        <text>DNA(n) + a 2'-deoxyribonucleoside 5'-triphosphate = DNA(n+1) + diphosphate</text>
        <dbReference type="Rhea" id="RHEA:22508"/>
        <dbReference type="Rhea" id="RHEA-COMP:17339"/>
        <dbReference type="Rhea" id="RHEA-COMP:17340"/>
        <dbReference type="ChEBI" id="CHEBI:33019"/>
        <dbReference type="ChEBI" id="CHEBI:61560"/>
        <dbReference type="ChEBI" id="CHEBI:173112"/>
        <dbReference type="EC" id="2.7.7.7"/>
    </reaction>
</comment>
<proteinExistence type="predicted"/>
<dbReference type="GO" id="GO:0016787">
    <property type="term" value="F:hydrolase activity"/>
    <property type="evidence" value="ECO:0007669"/>
    <property type="project" value="UniProtKB-KW"/>
</dbReference>
<dbReference type="GO" id="GO:0015074">
    <property type="term" value="P:DNA integration"/>
    <property type="evidence" value="ECO:0007669"/>
    <property type="project" value="UniProtKB-KW"/>
</dbReference>
<evidence type="ECO:0000256" key="7">
    <source>
        <dbReference type="ARBA" id="ARBA00022842"/>
    </source>
</evidence>
<comment type="catalytic activity">
    <reaction evidence="13">
        <text>DNA(n) + a 2'-deoxyribonucleoside 5'-triphosphate = DNA(n+1) + diphosphate</text>
        <dbReference type="Rhea" id="RHEA:22508"/>
        <dbReference type="Rhea" id="RHEA-COMP:17339"/>
        <dbReference type="Rhea" id="RHEA-COMP:17340"/>
        <dbReference type="ChEBI" id="CHEBI:33019"/>
        <dbReference type="ChEBI" id="CHEBI:61560"/>
        <dbReference type="ChEBI" id="CHEBI:173112"/>
        <dbReference type="EC" id="2.7.7.49"/>
    </reaction>
</comment>
<evidence type="ECO:0000256" key="13">
    <source>
        <dbReference type="ARBA" id="ARBA00048173"/>
    </source>
</evidence>